<evidence type="ECO:0000313" key="3">
    <source>
        <dbReference type="Proteomes" id="UP001589818"/>
    </source>
</evidence>
<comment type="caution">
    <text evidence="2">The sequence shown here is derived from an EMBL/GenBank/DDBJ whole genome shotgun (WGS) entry which is preliminary data.</text>
</comment>
<accession>A0ABV6JDC8</accession>
<organism evidence="2 3">
    <name type="scientific">Paenibacillus mendelii</name>
    <dbReference type="NCBI Taxonomy" id="206163"/>
    <lineage>
        <taxon>Bacteria</taxon>
        <taxon>Bacillati</taxon>
        <taxon>Bacillota</taxon>
        <taxon>Bacilli</taxon>
        <taxon>Bacillales</taxon>
        <taxon>Paenibacillaceae</taxon>
        <taxon>Paenibacillus</taxon>
    </lineage>
</organism>
<name>A0ABV6JDC8_9BACL</name>
<dbReference type="RefSeq" id="WP_204821483.1">
    <property type="nucleotide sequence ID" value="NZ_JANHOF010000014.1"/>
</dbReference>
<evidence type="ECO:0000313" key="2">
    <source>
        <dbReference type="EMBL" id="MFC0393464.1"/>
    </source>
</evidence>
<protein>
    <recommendedName>
        <fullName evidence="4">Transposase</fullName>
    </recommendedName>
</protein>
<gene>
    <name evidence="2" type="ORF">ACFFJ8_19055</name>
</gene>
<feature type="coiled-coil region" evidence="1">
    <location>
        <begin position="7"/>
        <end position="41"/>
    </location>
</feature>
<evidence type="ECO:0008006" key="4">
    <source>
        <dbReference type="Google" id="ProtNLM"/>
    </source>
</evidence>
<reference evidence="2 3" key="1">
    <citation type="submission" date="2024-09" db="EMBL/GenBank/DDBJ databases">
        <authorList>
            <person name="Sun Q."/>
            <person name="Mori K."/>
        </authorList>
    </citation>
    <scope>NUCLEOTIDE SEQUENCE [LARGE SCALE GENOMIC DNA]</scope>
    <source>
        <strain evidence="2 3">CCM 4839</strain>
    </source>
</reference>
<proteinExistence type="predicted"/>
<dbReference type="Proteomes" id="UP001589818">
    <property type="component" value="Unassembled WGS sequence"/>
</dbReference>
<dbReference type="EMBL" id="JBHLVF010000033">
    <property type="protein sequence ID" value="MFC0393464.1"/>
    <property type="molecule type" value="Genomic_DNA"/>
</dbReference>
<keyword evidence="3" id="KW-1185">Reference proteome</keyword>
<sequence>MLAMEVGEELMEELRLAKLEIAGLRAENERLKQDVIKLRGVLRGQSQDRMATKLKDALRE</sequence>
<keyword evidence="1" id="KW-0175">Coiled coil</keyword>
<evidence type="ECO:0000256" key="1">
    <source>
        <dbReference type="SAM" id="Coils"/>
    </source>
</evidence>